<organism evidence="1 2">
    <name type="scientific">Holotrichia oblita</name>
    <name type="common">Chafer beetle</name>
    <dbReference type="NCBI Taxonomy" id="644536"/>
    <lineage>
        <taxon>Eukaryota</taxon>
        <taxon>Metazoa</taxon>
        <taxon>Ecdysozoa</taxon>
        <taxon>Arthropoda</taxon>
        <taxon>Hexapoda</taxon>
        <taxon>Insecta</taxon>
        <taxon>Pterygota</taxon>
        <taxon>Neoptera</taxon>
        <taxon>Endopterygota</taxon>
        <taxon>Coleoptera</taxon>
        <taxon>Polyphaga</taxon>
        <taxon>Scarabaeiformia</taxon>
        <taxon>Scarabaeidae</taxon>
        <taxon>Melolonthinae</taxon>
        <taxon>Holotrichia</taxon>
    </lineage>
</organism>
<name>A0ACB9SS71_HOLOL</name>
<dbReference type="EMBL" id="CM043021">
    <property type="protein sequence ID" value="KAI4457623.1"/>
    <property type="molecule type" value="Genomic_DNA"/>
</dbReference>
<protein>
    <submittedName>
        <fullName evidence="1">U4/u6-associated rna splicing factor-related</fullName>
    </submittedName>
</protein>
<sequence>MAYVSKKELEDLKPSIDKAVYKVLGLNDSSLVNCSIHCLNSGYDRRKTVDKLTSYVDSKKAVRLADKIFDLVEDFRAHNSKAKKRTHDDTRDYERDRDRDYKRPKTSSSRHYESERDTRSDSIKGKVSNNKIKEMMENAQKQIEERKKTMDTLPSSKNNNVNLSSIPNIPPPSIYGIPMGLLNRGDADKARKIAQLQAQIKNKLSTGILGNVVIQMPVMPNKPTPLILDEEGRTVDKTGKAVQLTQVAPTLKANIRAKKREQFKAQLHDKTCDESSENKFFDNRIGLKPAIRNKRTLRFHEPGKFLQQAERLRMKAQLEKLQNEISQIAKKTGISSATKLALIAKSEGLIEDIPQMEWWDSVILVDSLDTVVNGKIVIKDSAINNLVEHPTQMRCPYDPLKSVYMPVFLTKKERKKLRRQNRREMWKEEQEKIRLGLEAPPEPKLRISNLMRVLGTEAVQDPTKIEAHVREQMAKRQKAHEEANAARRLTADQKRDKKIKKIKEDTSTGVFVSVYRIRDLHELASKKFKVETNAKQLFMTGCVVMYPDCCVVVVEGGQAAKEIQEVRFFVNSQLNKLECNFRLMLHRVKWEEDNVKDPDGNEVPNKCVLVWEGTSKQRNFGELKFKAVPTEKVAREHFKKHKVEHYWDLAYSGAVLEPAVES</sequence>
<evidence type="ECO:0000313" key="2">
    <source>
        <dbReference type="Proteomes" id="UP001056778"/>
    </source>
</evidence>
<comment type="caution">
    <text evidence="1">The sequence shown here is derived from an EMBL/GenBank/DDBJ whole genome shotgun (WGS) entry which is preliminary data.</text>
</comment>
<proteinExistence type="predicted"/>
<accession>A0ACB9SS71</accession>
<keyword evidence="2" id="KW-1185">Reference proteome</keyword>
<gene>
    <name evidence="1" type="ORF">MML48_7g00012143</name>
</gene>
<evidence type="ECO:0000313" key="1">
    <source>
        <dbReference type="EMBL" id="KAI4457623.1"/>
    </source>
</evidence>
<dbReference type="Proteomes" id="UP001056778">
    <property type="component" value="Chromosome 7"/>
</dbReference>
<reference evidence="1" key="1">
    <citation type="submission" date="2022-04" db="EMBL/GenBank/DDBJ databases">
        <title>Chromosome-scale genome assembly of Holotrichia oblita Faldermann.</title>
        <authorList>
            <person name="Rongchong L."/>
        </authorList>
    </citation>
    <scope>NUCLEOTIDE SEQUENCE</scope>
    <source>
        <strain evidence="1">81SQS9</strain>
    </source>
</reference>